<dbReference type="Proteomes" id="UP000464214">
    <property type="component" value="Chromosome"/>
</dbReference>
<dbReference type="RefSeq" id="WP_160693859.1">
    <property type="nucleotide sequence ID" value="NZ_CP047897.1"/>
</dbReference>
<dbReference type="CDD" id="cd00657">
    <property type="entry name" value="Ferritin_like"/>
    <property type="match status" value="1"/>
</dbReference>
<dbReference type="Pfam" id="PF13668">
    <property type="entry name" value="Ferritin_2"/>
    <property type="match status" value="1"/>
</dbReference>
<sequence length="254" mass="26764">MAENLEPTPVDETENRINTPFNRRNFLKYTGVAMAATAVVLTTSCDDDDEDDMVVTDDSVNLGSGDVGILNYAYALEQLEAAFYTAVVALPNFNTLFPNATERASLTDIRNHEIAHREFFKKAITAAAASQIIPSLTPNLPASALASRESILATAKTFEDLGVAAYNGAGKLISAAGVAYLGIAGKIVSVEARHAAEIRDMISNGTFASGAAGVTAGNIVDENGLDVALTPMQVLALAQPFVKEKLNGSNLPTQ</sequence>
<dbReference type="Pfam" id="PF10518">
    <property type="entry name" value="TAT_signal"/>
    <property type="match status" value="1"/>
</dbReference>
<dbReference type="KEGG" id="nib:GU926_16620"/>
<evidence type="ECO:0000313" key="2">
    <source>
        <dbReference type="Proteomes" id="UP000464214"/>
    </source>
</evidence>
<name>A0A6P1P3F2_9BACT</name>
<organism evidence="1 2">
    <name type="scientific">Nibribacter ruber</name>
    <dbReference type="NCBI Taxonomy" id="2698458"/>
    <lineage>
        <taxon>Bacteria</taxon>
        <taxon>Pseudomonadati</taxon>
        <taxon>Bacteroidota</taxon>
        <taxon>Cytophagia</taxon>
        <taxon>Cytophagales</taxon>
        <taxon>Hymenobacteraceae</taxon>
        <taxon>Nibribacter</taxon>
    </lineage>
</organism>
<dbReference type="AlphaFoldDB" id="A0A6P1P3F2"/>
<evidence type="ECO:0000313" key="1">
    <source>
        <dbReference type="EMBL" id="QHL88964.1"/>
    </source>
</evidence>
<dbReference type="InterPro" id="IPR009078">
    <property type="entry name" value="Ferritin-like_SF"/>
</dbReference>
<dbReference type="SUPFAM" id="SSF47240">
    <property type="entry name" value="Ferritin-like"/>
    <property type="match status" value="1"/>
</dbReference>
<gene>
    <name evidence="1" type="ORF">GU926_16620</name>
</gene>
<dbReference type="InterPro" id="IPR019546">
    <property type="entry name" value="TAT_signal_bac_arc"/>
</dbReference>
<proteinExistence type="predicted"/>
<dbReference type="EMBL" id="CP047897">
    <property type="protein sequence ID" value="QHL88964.1"/>
    <property type="molecule type" value="Genomic_DNA"/>
</dbReference>
<accession>A0A6P1P3F2</accession>
<protein>
    <submittedName>
        <fullName evidence="1">Ferritin-like domain-containing protein</fullName>
    </submittedName>
</protein>
<reference evidence="1 2" key="1">
    <citation type="submission" date="2020-01" db="EMBL/GenBank/DDBJ databases">
        <authorList>
            <person name="Kim M."/>
        </authorList>
    </citation>
    <scope>NUCLEOTIDE SEQUENCE [LARGE SCALE GENOMIC DNA]</scope>
    <source>
        <strain evidence="1 2">BT10</strain>
    </source>
</reference>
<keyword evidence="2" id="KW-1185">Reference proteome</keyword>